<keyword evidence="2" id="KW-0963">Cytoplasm</keyword>
<accession>A0A5E4YI28</accession>
<dbReference type="GO" id="GO:0051301">
    <property type="term" value="P:cell division"/>
    <property type="evidence" value="ECO:0007669"/>
    <property type="project" value="UniProtKB-KW"/>
</dbReference>
<evidence type="ECO:0000256" key="3">
    <source>
        <dbReference type="SAM" id="MobiDB-lite"/>
    </source>
</evidence>
<dbReference type="InterPro" id="IPR003768">
    <property type="entry name" value="ScpA"/>
</dbReference>
<evidence type="ECO:0000313" key="4">
    <source>
        <dbReference type="EMBL" id="VVE48140.1"/>
    </source>
</evidence>
<comment type="subcellular location">
    <subcellularLocation>
        <location evidence="2">Cytoplasm</location>
    </subcellularLocation>
    <text evidence="2">Associated with two foci at the outer edges of the nucleoid region in young cells, and at four foci within both cell halves in older cells.</text>
</comment>
<dbReference type="EMBL" id="CABPSB010000022">
    <property type="protein sequence ID" value="VVE48140.1"/>
    <property type="molecule type" value="Genomic_DNA"/>
</dbReference>
<comment type="subunit">
    <text evidence="2">Component of a cohesin-like complex composed of ScpA, ScpB and the Smc homodimer, in which ScpA and ScpB bind to the head domain of Smc. The presence of the three proteins is required for the association of the complex with DNA.</text>
</comment>
<sequence length="401" mass="43546">MNPSTPDDPSAIPATPDPIPEIAPVPEHVIAGMTEVAAQASGDGSGDGRNDAQSGLSDERAHPDETPATAIGATHGSGAAHADASANTSAQAAQSAQAAGDATGSAASSPSAASPRPAGAGGTATELPAPHDGQDSTPDTVDGVARARLYGEPLFALPNDLYIPPDALEVFLEAFEGPLDLLLYLIRKQNFNVLDIPMAQVTKQYLLYVEQIRRTNLELASEYLLMAAMLIEIKSRMLLPIKKADTGEEAEDPRAELVRRLLEYEQMKLAAQKLDTLPVLGRDFLRSQVYIEQSLQPRFPDVDAEDLRAAWAEVLRRAKLVQHHKISREELSVREHMSQILRRLQGARFMEFTELFDVTRGVPVVVVNFIAMLELTRESLLEITQAEPFAPIYVRLTYTPN</sequence>
<evidence type="ECO:0000256" key="2">
    <source>
        <dbReference type="HAMAP-Rule" id="MF_01805"/>
    </source>
</evidence>
<dbReference type="Pfam" id="PF02616">
    <property type="entry name" value="SMC_ScpA"/>
    <property type="match status" value="1"/>
</dbReference>
<dbReference type="GO" id="GO:0007059">
    <property type="term" value="P:chromosome segregation"/>
    <property type="evidence" value="ECO:0007669"/>
    <property type="project" value="UniProtKB-UniRule"/>
</dbReference>
<keyword evidence="2" id="KW-0131">Cell cycle</keyword>
<keyword evidence="2" id="KW-0159">Chromosome partition</keyword>
<feature type="compositionally biased region" description="Low complexity" evidence="3">
    <location>
        <begin position="68"/>
        <end position="118"/>
    </location>
</feature>
<proteinExistence type="inferred from homology"/>
<dbReference type="HAMAP" id="MF_01805">
    <property type="entry name" value="ScpA"/>
    <property type="match status" value="1"/>
</dbReference>
<dbReference type="GO" id="GO:0005737">
    <property type="term" value="C:cytoplasm"/>
    <property type="evidence" value="ECO:0007669"/>
    <property type="project" value="UniProtKB-SubCell"/>
</dbReference>
<dbReference type="GO" id="GO:0006260">
    <property type="term" value="P:DNA replication"/>
    <property type="evidence" value="ECO:0007669"/>
    <property type="project" value="UniProtKB-UniRule"/>
</dbReference>
<comment type="similarity">
    <text evidence="2">Belongs to the ScpA family.</text>
</comment>
<gene>
    <name evidence="2" type="primary">scpA</name>
    <name evidence="4" type="ORF">PAN31108_04533</name>
</gene>
<dbReference type="PANTHER" id="PTHR33969:SF2">
    <property type="entry name" value="SEGREGATION AND CONDENSATION PROTEIN A"/>
    <property type="match status" value="1"/>
</dbReference>
<organism evidence="4 5">
    <name type="scientific">Pandoraea anhela</name>
    <dbReference type="NCBI Taxonomy" id="2508295"/>
    <lineage>
        <taxon>Bacteria</taxon>
        <taxon>Pseudomonadati</taxon>
        <taxon>Pseudomonadota</taxon>
        <taxon>Betaproteobacteria</taxon>
        <taxon>Burkholderiales</taxon>
        <taxon>Burkholderiaceae</taxon>
        <taxon>Pandoraea</taxon>
    </lineage>
</organism>
<keyword evidence="5" id="KW-1185">Reference proteome</keyword>
<dbReference type="Gene3D" id="6.10.250.2410">
    <property type="match status" value="1"/>
</dbReference>
<comment type="function">
    <text evidence="2">Participates in chromosomal partition during cell division. May act via the formation of a condensin-like complex containing Smc and ScpB that pull DNA away from mid-cell into both cell halves.</text>
</comment>
<dbReference type="AlphaFoldDB" id="A0A5E4YI28"/>
<reference evidence="4 5" key="1">
    <citation type="submission" date="2019-08" db="EMBL/GenBank/DDBJ databases">
        <authorList>
            <person name="Peeters C."/>
        </authorList>
    </citation>
    <scope>NUCLEOTIDE SEQUENCE [LARGE SCALE GENOMIC DNA]</scope>
    <source>
        <strain evidence="4 5">LMG 31108</strain>
    </source>
</reference>
<feature type="region of interest" description="Disordered" evidence="3">
    <location>
        <begin position="1"/>
        <end position="141"/>
    </location>
</feature>
<protein>
    <recommendedName>
        <fullName evidence="1 2">Segregation and condensation protein A</fullName>
    </recommendedName>
</protein>
<keyword evidence="2" id="KW-0132">Cell division</keyword>
<evidence type="ECO:0000313" key="5">
    <source>
        <dbReference type="Proteomes" id="UP000406256"/>
    </source>
</evidence>
<evidence type="ECO:0000256" key="1">
    <source>
        <dbReference type="ARBA" id="ARBA00044777"/>
    </source>
</evidence>
<dbReference type="Proteomes" id="UP000406256">
    <property type="component" value="Unassembled WGS sequence"/>
</dbReference>
<dbReference type="PANTHER" id="PTHR33969">
    <property type="entry name" value="SEGREGATION AND CONDENSATION PROTEIN A"/>
    <property type="match status" value="1"/>
</dbReference>
<name>A0A5E4YI28_9BURK</name>